<name>A0A1B9J3H4_9TREE</name>
<evidence type="ECO:0000256" key="1">
    <source>
        <dbReference type="SAM" id="MobiDB-lite"/>
    </source>
</evidence>
<proteinExistence type="predicted"/>
<reference evidence="2 3" key="1">
    <citation type="submission" date="2013-07" db="EMBL/GenBank/DDBJ databases">
        <title>The Genome Sequence of Kwoniella mangroviensis CBS10435.</title>
        <authorList>
            <consortium name="The Broad Institute Genome Sequencing Platform"/>
            <person name="Cuomo C."/>
            <person name="Litvintseva A."/>
            <person name="Chen Y."/>
            <person name="Heitman J."/>
            <person name="Sun S."/>
            <person name="Springer D."/>
            <person name="Dromer F."/>
            <person name="Young S.K."/>
            <person name="Zeng Q."/>
            <person name="Gargeya S."/>
            <person name="Fitzgerald M."/>
            <person name="Abouelleil A."/>
            <person name="Alvarado L."/>
            <person name="Berlin A.M."/>
            <person name="Chapman S.B."/>
            <person name="Dewar J."/>
            <person name="Goldberg J."/>
            <person name="Griggs A."/>
            <person name="Gujja S."/>
            <person name="Hansen M."/>
            <person name="Howarth C."/>
            <person name="Imamovic A."/>
            <person name="Larimer J."/>
            <person name="McCowan C."/>
            <person name="Murphy C."/>
            <person name="Pearson M."/>
            <person name="Priest M."/>
            <person name="Roberts A."/>
            <person name="Saif S."/>
            <person name="Shea T."/>
            <person name="Sykes S."/>
            <person name="Wortman J."/>
            <person name="Nusbaum C."/>
            <person name="Birren B."/>
        </authorList>
    </citation>
    <scope>NUCLEOTIDE SEQUENCE [LARGE SCALE GENOMIC DNA]</scope>
    <source>
        <strain evidence="2 3">CBS 10435</strain>
    </source>
</reference>
<accession>A0A1B9J3H4</accession>
<dbReference type="Proteomes" id="UP000092583">
    <property type="component" value="Unassembled WGS sequence"/>
</dbReference>
<evidence type="ECO:0000313" key="2">
    <source>
        <dbReference type="EMBL" id="OCF62336.1"/>
    </source>
</evidence>
<feature type="compositionally biased region" description="Basic and acidic residues" evidence="1">
    <location>
        <begin position="60"/>
        <end position="86"/>
    </location>
</feature>
<reference evidence="3" key="2">
    <citation type="submission" date="2013-12" db="EMBL/GenBank/DDBJ databases">
        <title>Evolution of pathogenesis and genome organization in the Tremellales.</title>
        <authorList>
            <person name="Cuomo C."/>
            <person name="Litvintseva A."/>
            <person name="Heitman J."/>
            <person name="Chen Y."/>
            <person name="Sun S."/>
            <person name="Springer D."/>
            <person name="Dromer F."/>
            <person name="Young S."/>
            <person name="Zeng Q."/>
            <person name="Chapman S."/>
            <person name="Gujja S."/>
            <person name="Saif S."/>
            <person name="Birren B."/>
        </authorList>
    </citation>
    <scope>NUCLEOTIDE SEQUENCE [LARGE SCALE GENOMIC DNA]</scope>
    <source>
        <strain evidence="3">CBS 10435</strain>
    </source>
</reference>
<keyword evidence="3" id="KW-1185">Reference proteome</keyword>
<gene>
    <name evidence="2" type="ORF">L486_02004</name>
</gene>
<organism evidence="2 3">
    <name type="scientific">Kwoniella mangroviensis CBS 10435</name>
    <dbReference type="NCBI Taxonomy" id="1331196"/>
    <lineage>
        <taxon>Eukaryota</taxon>
        <taxon>Fungi</taxon>
        <taxon>Dikarya</taxon>
        <taxon>Basidiomycota</taxon>
        <taxon>Agaricomycotina</taxon>
        <taxon>Tremellomycetes</taxon>
        <taxon>Tremellales</taxon>
        <taxon>Cryptococcaceae</taxon>
        <taxon>Kwoniella</taxon>
    </lineage>
</organism>
<feature type="region of interest" description="Disordered" evidence="1">
    <location>
        <begin position="1"/>
        <end position="99"/>
    </location>
</feature>
<protein>
    <submittedName>
        <fullName evidence="2">Uncharacterized protein</fullName>
    </submittedName>
</protein>
<feature type="compositionally biased region" description="Low complexity" evidence="1">
    <location>
        <begin position="1"/>
        <end position="37"/>
    </location>
</feature>
<dbReference type="EMBL" id="KI669459">
    <property type="protein sequence ID" value="OCF62336.1"/>
    <property type="molecule type" value="Genomic_DNA"/>
</dbReference>
<sequence length="99" mass="10885">MSSDTEPSTSQSSTPASTPSRSASPASSTASTKSQSTIRTSEFFKYRITPEIQEQAPKGFKYEKSTMDGDKIKHIFRSGDDQRSEVYEDGTDELGRGHL</sequence>
<dbReference type="AlphaFoldDB" id="A0A1B9J3H4"/>
<evidence type="ECO:0000313" key="3">
    <source>
        <dbReference type="Proteomes" id="UP000092583"/>
    </source>
</evidence>